<protein>
    <submittedName>
        <fullName evidence="7">G-protein coupled receptors family 1 profile domain-containing protein</fullName>
    </submittedName>
</protein>
<accession>O16687</accession>
<feature type="transmembrane region" description="Helical" evidence="5">
    <location>
        <begin position="213"/>
        <end position="240"/>
    </location>
</feature>
<evidence type="ECO:0000259" key="6">
    <source>
        <dbReference type="PROSITE" id="PS50262"/>
    </source>
</evidence>
<evidence type="ECO:0000313" key="7">
    <source>
        <dbReference type="EMBL" id="CCD72758.2"/>
    </source>
</evidence>
<feature type="transmembrane region" description="Helical" evidence="5">
    <location>
        <begin position="252"/>
        <end position="272"/>
    </location>
</feature>
<dbReference type="HOGENOM" id="CLU_009579_24_7_1"/>
<keyword evidence="7" id="KW-0675">Receptor</keyword>
<dbReference type="PaxDb" id="6239-K07E8.5"/>
<keyword evidence="8" id="KW-1185">Reference proteome</keyword>
<dbReference type="STRING" id="6239.K07E8.5.1"/>
<evidence type="ECO:0000313" key="8">
    <source>
        <dbReference type="Proteomes" id="UP000001940"/>
    </source>
</evidence>
<evidence type="ECO:0000313" key="9">
    <source>
        <dbReference type="WormBase" id="K07E8.5"/>
    </source>
</evidence>
<dbReference type="eggNOG" id="ENOG502RYWX">
    <property type="taxonomic scope" value="Eukaryota"/>
</dbReference>
<dbReference type="CDD" id="cd14978">
    <property type="entry name" value="7tmA_FMRFamide_R-like"/>
    <property type="match status" value="1"/>
</dbReference>
<dbReference type="PIR" id="T32045">
    <property type="entry name" value="T32045"/>
</dbReference>
<organism evidence="7 8">
    <name type="scientific">Caenorhabditis elegans</name>
    <dbReference type="NCBI Taxonomy" id="6239"/>
    <lineage>
        <taxon>Eukaryota</taxon>
        <taxon>Metazoa</taxon>
        <taxon>Ecdysozoa</taxon>
        <taxon>Nematoda</taxon>
        <taxon>Chromadorea</taxon>
        <taxon>Rhabditida</taxon>
        <taxon>Rhabditina</taxon>
        <taxon>Rhabditomorpha</taxon>
        <taxon>Rhabditoidea</taxon>
        <taxon>Rhabditidae</taxon>
        <taxon>Peloderinae</taxon>
        <taxon>Caenorhabditis</taxon>
    </lineage>
</organism>
<feature type="transmembrane region" description="Helical" evidence="5">
    <location>
        <begin position="29"/>
        <end position="51"/>
    </location>
</feature>
<dbReference type="SUPFAM" id="SSF81321">
    <property type="entry name" value="Family A G protein-coupled receptor-like"/>
    <property type="match status" value="1"/>
</dbReference>
<dbReference type="InParanoid" id="O16687"/>
<sequence>MEPSTIELLDFEPPPIFCNSCLGSTDPEYLTYNLAVSGVLLAIVGMIGLIGNMLVVKTYLHPEQAIHSTSIYLAALAFSDFFLVLTAMFLFVLEAWRHHDYPTLAYLYVIGAPIVFPVAAVFQTSSVYFCVAAAVDCFIMVVLPESVKQLYCTPRRAKITCVVLMLICFIYNIPHFFELEKVDCLDEDGRDSMQICPTDIRLDPAYYAIYYTYMYTTFLAIGPLTLLILLNICVVFTVVTKGSSNENGEDDTISLILVVFFFIFCNFTALMVNFMEIILNDPSMLVYFVDLSNLLVVVNGTANFFCYLIFGTSFRATLKKVVLGSPAKRSAVLWINDEEHKNQQSHALI</sequence>
<proteinExistence type="predicted"/>
<feature type="domain" description="G-protein coupled receptors family 1 profile" evidence="6">
    <location>
        <begin position="51"/>
        <end position="307"/>
    </location>
</feature>
<feature type="transmembrane region" description="Helical" evidence="5">
    <location>
        <begin position="104"/>
        <end position="120"/>
    </location>
</feature>
<dbReference type="SMR" id="O16687"/>
<dbReference type="AlphaFoldDB" id="O16687"/>
<evidence type="ECO:0000256" key="3">
    <source>
        <dbReference type="ARBA" id="ARBA00022989"/>
    </source>
</evidence>
<dbReference type="PRINTS" id="PR00237">
    <property type="entry name" value="GPCRRHODOPSN"/>
</dbReference>
<dbReference type="AGR" id="WB:WBGene00019496"/>
<reference evidence="7 8" key="1">
    <citation type="journal article" date="1998" name="Science">
        <title>Genome sequence of the nematode C. elegans: a platform for investigating biology.</title>
        <authorList>
            <consortium name="The C. elegans sequencing consortium"/>
            <person name="Sulson J.E."/>
            <person name="Waterston R."/>
        </authorList>
    </citation>
    <scope>NUCLEOTIDE SEQUENCE [LARGE SCALE GENOMIC DNA]</scope>
    <source>
        <strain evidence="7 8">Bristol N2</strain>
    </source>
</reference>
<dbReference type="InterPro" id="IPR000276">
    <property type="entry name" value="GPCR_Rhodpsn"/>
</dbReference>
<keyword evidence="2 5" id="KW-0812">Transmembrane</keyword>
<dbReference type="CTD" id="187113"/>
<evidence type="ECO:0000256" key="5">
    <source>
        <dbReference type="SAM" id="Phobius"/>
    </source>
</evidence>
<comment type="subcellular location">
    <subcellularLocation>
        <location evidence="1">Membrane</location>
    </subcellularLocation>
</comment>
<name>O16687_CAEEL</name>
<dbReference type="PROSITE" id="PS50262">
    <property type="entry name" value="G_PROTEIN_RECEP_F1_2"/>
    <property type="match status" value="1"/>
</dbReference>
<evidence type="ECO:0000256" key="1">
    <source>
        <dbReference type="ARBA" id="ARBA00004370"/>
    </source>
</evidence>
<dbReference type="PANTHER" id="PTHR47632:SF1">
    <property type="entry name" value="G-PROTEIN COUPLED RECEPTORS FAMILY 1 PROFILE DOMAIN-CONTAINING PROTEIN"/>
    <property type="match status" value="1"/>
</dbReference>
<gene>
    <name evidence="7 9" type="primary">frpr-14</name>
    <name evidence="7" type="ORF">CELE_K07E8.5</name>
    <name evidence="9" type="ORF">K07E8.5</name>
</gene>
<dbReference type="Bgee" id="WBGene00019496">
    <property type="expression patterns" value="Expressed in larva and 1 other cell type or tissue"/>
</dbReference>
<dbReference type="UCSC" id="K07E8.5">
    <property type="organism name" value="c. elegans"/>
</dbReference>
<dbReference type="GO" id="GO:0004930">
    <property type="term" value="F:G protein-coupled receptor activity"/>
    <property type="evidence" value="ECO:0007669"/>
    <property type="project" value="InterPro"/>
</dbReference>
<dbReference type="Pfam" id="PF00001">
    <property type="entry name" value="7tm_1"/>
    <property type="match status" value="1"/>
</dbReference>
<dbReference type="KEGG" id="cel:CELE_K07E8.5"/>
<dbReference type="Proteomes" id="UP000001940">
    <property type="component" value="Chromosome II"/>
</dbReference>
<dbReference type="RefSeq" id="NP_493779.3">
    <property type="nucleotide sequence ID" value="NM_061378.5"/>
</dbReference>
<feature type="transmembrane region" description="Helical" evidence="5">
    <location>
        <begin position="159"/>
        <end position="177"/>
    </location>
</feature>
<keyword evidence="4 5" id="KW-0472">Membrane</keyword>
<dbReference type="Gene3D" id="1.20.1070.10">
    <property type="entry name" value="Rhodopsin 7-helix transmembrane proteins"/>
    <property type="match status" value="1"/>
</dbReference>
<dbReference type="PANTHER" id="PTHR47632">
    <property type="entry name" value="FMRFAMIDE PEPTIDE RECEPTOR FAMILY-RELATED"/>
    <property type="match status" value="1"/>
</dbReference>
<keyword evidence="3 5" id="KW-1133">Transmembrane helix</keyword>
<evidence type="ECO:0000256" key="2">
    <source>
        <dbReference type="ARBA" id="ARBA00022692"/>
    </source>
</evidence>
<evidence type="ECO:0000256" key="4">
    <source>
        <dbReference type="ARBA" id="ARBA00023136"/>
    </source>
</evidence>
<dbReference type="GO" id="GO:0016020">
    <property type="term" value="C:membrane"/>
    <property type="evidence" value="ECO:0007669"/>
    <property type="project" value="UniProtKB-SubCell"/>
</dbReference>
<feature type="transmembrane region" description="Helical" evidence="5">
    <location>
        <begin position="71"/>
        <end position="92"/>
    </location>
</feature>
<dbReference type="InterPro" id="IPR053326">
    <property type="entry name" value="GPCR1-like"/>
</dbReference>
<feature type="transmembrane region" description="Helical" evidence="5">
    <location>
        <begin position="284"/>
        <end position="310"/>
    </location>
</feature>
<feature type="transmembrane region" description="Helical" evidence="5">
    <location>
        <begin position="126"/>
        <end position="147"/>
    </location>
</feature>
<dbReference type="EMBL" id="BX284602">
    <property type="protein sequence ID" value="CCD72758.2"/>
    <property type="molecule type" value="Genomic_DNA"/>
</dbReference>
<dbReference type="InterPro" id="IPR017452">
    <property type="entry name" value="GPCR_Rhodpsn_7TM"/>
</dbReference>
<dbReference type="OrthoDB" id="10011262at2759"/>
<dbReference type="GeneID" id="187113"/>
<dbReference type="WormBase" id="K07E8.5">
    <property type="protein sequence ID" value="CE51121"/>
    <property type="gene ID" value="WBGene00019496"/>
    <property type="gene designation" value="frpr-14"/>
</dbReference>
<dbReference type="FunCoup" id="O16687">
    <property type="interactions" value="23"/>
</dbReference>